<dbReference type="EMBL" id="JADNRY010000172">
    <property type="protein sequence ID" value="KAF9062418.1"/>
    <property type="molecule type" value="Genomic_DNA"/>
</dbReference>
<organism evidence="2 3">
    <name type="scientific">Rhodocollybia butyracea</name>
    <dbReference type="NCBI Taxonomy" id="206335"/>
    <lineage>
        <taxon>Eukaryota</taxon>
        <taxon>Fungi</taxon>
        <taxon>Dikarya</taxon>
        <taxon>Basidiomycota</taxon>
        <taxon>Agaricomycotina</taxon>
        <taxon>Agaricomycetes</taxon>
        <taxon>Agaricomycetidae</taxon>
        <taxon>Agaricales</taxon>
        <taxon>Marasmiineae</taxon>
        <taxon>Omphalotaceae</taxon>
        <taxon>Rhodocollybia</taxon>
    </lineage>
</organism>
<evidence type="ECO:0000256" key="1">
    <source>
        <dbReference type="SAM" id="MobiDB-lite"/>
    </source>
</evidence>
<sequence>MTRLPKDCLKWGGEVYREQRKYWTFRREAHSDVKGKEVAIPSPKSPEVKEKPVRVRSSSSTSRATPAIPTTSIATDTDDSSRESNHTTSQKGRKKERLRQDTWSNGLLGDWNVQREDVGRNGKNGRNGGKSICVALWSNIDEMFSDSSKGPQQRLLIRFRGDSMQNTEISPKADADHLQLPHPPITVHKHSKAMAFSLTRFYKTHSNYTSPSVHGGRPSTSLAGPIPPHLRPHFSAGGALSVSQTAGNKVILLAPRIIQEAFTSTTTTEMLAEHRLLGNGSRDVEKEAR</sequence>
<dbReference type="Proteomes" id="UP000772434">
    <property type="component" value="Unassembled WGS sequence"/>
</dbReference>
<keyword evidence="3" id="KW-1185">Reference proteome</keyword>
<comment type="caution">
    <text evidence="2">The sequence shown here is derived from an EMBL/GenBank/DDBJ whole genome shotgun (WGS) entry which is preliminary data.</text>
</comment>
<accession>A0A9P5U296</accession>
<feature type="compositionally biased region" description="Basic and acidic residues" evidence="1">
    <location>
        <begin position="28"/>
        <end position="37"/>
    </location>
</feature>
<name>A0A9P5U296_9AGAR</name>
<feature type="region of interest" description="Disordered" evidence="1">
    <location>
        <begin position="28"/>
        <end position="101"/>
    </location>
</feature>
<proteinExistence type="predicted"/>
<reference evidence="2" key="1">
    <citation type="submission" date="2020-11" db="EMBL/GenBank/DDBJ databases">
        <authorList>
            <consortium name="DOE Joint Genome Institute"/>
            <person name="Ahrendt S."/>
            <person name="Riley R."/>
            <person name="Andreopoulos W."/>
            <person name="Labutti K."/>
            <person name="Pangilinan J."/>
            <person name="Ruiz-Duenas F.J."/>
            <person name="Barrasa J.M."/>
            <person name="Sanchez-Garcia M."/>
            <person name="Camarero S."/>
            <person name="Miyauchi S."/>
            <person name="Serrano A."/>
            <person name="Linde D."/>
            <person name="Babiker R."/>
            <person name="Drula E."/>
            <person name="Ayuso-Fernandez I."/>
            <person name="Pacheco R."/>
            <person name="Padilla G."/>
            <person name="Ferreira P."/>
            <person name="Barriuso J."/>
            <person name="Kellner H."/>
            <person name="Castanera R."/>
            <person name="Alfaro M."/>
            <person name="Ramirez L."/>
            <person name="Pisabarro A.G."/>
            <person name="Kuo A."/>
            <person name="Tritt A."/>
            <person name="Lipzen A."/>
            <person name="He G."/>
            <person name="Yan M."/>
            <person name="Ng V."/>
            <person name="Cullen D."/>
            <person name="Martin F."/>
            <person name="Rosso M.-N."/>
            <person name="Henrissat B."/>
            <person name="Hibbett D."/>
            <person name="Martinez A.T."/>
            <person name="Grigoriev I.V."/>
        </authorList>
    </citation>
    <scope>NUCLEOTIDE SEQUENCE</scope>
    <source>
        <strain evidence="2">AH 40177</strain>
    </source>
</reference>
<protein>
    <submittedName>
        <fullName evidence="2">Uncharacterized protein</fullName>
    </submittedName>
</protein>
<dbReference type="OrthoDB" id="3357948at2759"/>
<evidence type="ECO:0000313" key="2">
    <source>
        <dbReference type="EMBL" id="KAF9062418.1"/>
    </source>
</evidence>
<evidence type="ECO:0000313" key="3">
    <source>
        <dbReference type="Proteomes" id="UP000772434"/>
    </source>
</evidence>
<dbReference type="AlphaFoldDB" id="A0A9P5U296"/>
<gene>
    <name evidence="2" type="ORF">BDP27DRAFT_1427904</name>
</gene>
<feature type="compositionally biased region" description="Low complexity" evidence="1">
    <location>
        <begin position="56"/>
        <end position="75"/>
    </location>
</feature>